<dbReference type="InterPro" id="IPR014284">
    <property type="entry name" value="RNA_pol_sigma-70_dom"/>
</dbReference>
<evidence type="ECO:0000313" key="7">
    <source>
        <dbReference type="EMBL" id="REA63612.1"/>
    </source>
</evidence>
<dbReference type="Pfam" id="PF04542">
    <property type="entry name" value="Sigma70_r2"/>
    <property type="match status" value="1"/>
</dbReference>
<dbReference type="InterPro" id="IPR039425">
    <property type="entry name" value="RNA_pol_sigma-70-like"/>
</dbReference>
<dbReference type="SUPFAM" id="SSF88659">
    <property type="entry name" value="Sigma3 and sigma4 domains of RNA polymerase sigma factors"/>
    <property type="match status" value="1"/>
</dbReference>
<dbReference type="InterPro" id="IPR007627">
    <property type="entry name" value="RNA_pol_sigma70_r2"/>
</dbReference>
<protein>
    <submittedName>
        <fullName evidence="7">RNA polymerase subunit sigma-70</fullName>
    </submittedName>
</protein>
<dbReference type="PANTHER" id="PTHR43133:SF46">
    <property type="entry name" value="RNA POLYMERASE SIGMA-70 FACTOR ECF SUBFAMILY"/>
    <property type="match status" value="1"/>
</dbReference>
<dbReference type="InterPro" id="IPR013324">
    <property type="entry name" value="RNA_pol_sigma_r3/r4-like"/>
</dbReference>
<organism evidence="7 8">
    <name type="scientific">Dyadobacter luteus</name>
    <dbReference type="NCBI Taxonomy" id="2259619"/>
    <lineage>
        <taxon>Bacteria</taxon>
        <taxon>Pseudomonadati</taxon>
        <taxon>Bacteroidota</taxon>
        <taxon>Cytophagia</taxon>
        <taxon>Cytophagales</taxon>
        <taxon>Spirosomataceae</taxon>
        <taxon>Dyadobacter</taxon>
    </lineage>
</organism>
<keyword evidence="4" id="KW-0804">Transcription</keyword>
<comment type="similarity">
    <text evidence="1">Belongs to the sigma-70 factor family. ECF subfamily.</text>
</comment>
<evidence type="ECO:0000313" key="8">
    <source>
        <dbReference type="Proteomes" id="UP000256373"/>
    </source>
</evidence>
<dbReference type="PANTHER" id="PTHR43133">
    <property type="entry name" value="RNA POLYMERASE ECF-TYPE SIGMA FACTO"/>
    <property type="match status" value="1"/>
</dbReference>
<evidence type="ECO:0000256" key="1">
    <source>
        <dbReference type="ARBA" id="ARBA00010641"/>
    </source>
</evidence>
<dbReference type="GO" id="GO:0003677">
    <property type="term" value="F:DNA binding"/>
    <property type="evidence" value="ECO:0007669"/>
    <property type="project" value="InterPro"/>
</dbReference>
<proteinExistence type="inferred from homology"/>
<keyword evidence="2" id="KW-0805">Transcription regulation</keyword>
<evidence type="ECO:0000256" key="3">
    <source>
        <dbReference type="ARBA" id="ARBA00023082"/>
    </source>
</evidence>
<dbReference type="SUPFAM" id="SSF88946">
    <property type="entry name" value="Sigma2 domain of RNA polymerase sigma factors"/>
    <property type="match status" value="1"/>
</dbReference>
<dbReference type="OrthoDB" id="764811at2"/>
<keyword evidence="8" id="KW-1185">Reference proteome</keyword>
<dbReference type="AlphaFoldDB" id="A0A3D8YG04"/>
<dbReference type="Pfam" id="PF08281">
    <property type="entry name" value="Sigma70_r4_2"/>
    <property type="match status" value="1"/>
</dbReference>
<evidence type="ECO:0000259" key="6">
    <source>
        <dbReference type="Pfam" id="PF08281"/>
    </source>
</evidence>
<dbReference type="InterPro" id="IPR014327">
    <property type="entry name" value="RNA_pol_sigma70_bacteroid"/>
</dbReference>
<feature type="domain" description="RNA polymerase sigma factor 70 region 4 type 2" evidence="6">
    <location>
        <begin position="137"/>
        <end position="183"/>
    </location>
</feature>
<sequence>MTDFIYSKYRLTNATDSTLLNLINEGSDTALTELYDRYWEAIYIYVVKVLSDEQEASDIVQETFIAIWQKRGDLANIQSLKSYLFSIARYKSLRSISLQLSQEKYKTSFLQYFKDYDHSPELDLIGSEMETFIESHIQRLPERMREVFLLSRKEQLSYAEIAERLNISDKTVKKQIHNALKYLRFKLDEQHMWTTILLCTISKM</sequence>
<gene>
    <name evidence="7" type="ORF">DSL64_04000</name>
</gene>
<dbReference type="InterPro" id="IPR013325">
    <property type="entry name" value="RNA_pol_sigma_r2"/>
</dbReference>
<dbReference type="InterPro" id="IPR036388">
    <property type="entry name" value="WH-like_DNA-bd_sf"/>
</dbReference>
<dbReference type="Proteomes" id="UP000256373">
    <property type="component" value="Unassembled WGS sequence"/>
</dbReference>
<dbReference type="NCBIfam" id="TIGR02985">
    <property type="entry name" value="Sig70_bacteroi1"/>
    <property type="match status" value="1"/>
</dbReference>
<dbReference type="RefSeq" id="WP_115829362.1">
    <property type="nucleotide sequence ID" value="NZ_QNUL01000002.1"/>
</dbReference>
<dbReference type="GO" id="GO:0016987">
    <property type="term" value="F:sigma factor activity"/>
    <property type="evidence" value="ECO:0007669"/>
    <property type="project" value="UniProtKB-KW"/>
</dbReference>
<dbReference type="InterPro" id="IPR013249">
    <property type="entry name" value="RNA_pol_sigma70_r4_t2"/>
</dbReference>
<dbReference type="CDD" id="cd06171">
    <property type="entry name" value="Sigma70_r4"/>
    <property type="match status" value="1"/>
</dbReference>
<dbReference type="Gene3D" id="1.10.1740.10">
    <property type="match status" value="1"/>
</dbReference>
<feature type="domain" description="RNA polymerase sigma-70 region 2" evidence="5">
    <location>
        <begin position="34"/>
        <end position="96"/>
    </location>
</feature>
<dbReference type="GO" id="GO:0006352">
    <property type="term" value="P:DNA-templated transcription initiation"/>
    <property type="evidence" value="ECO:0007669"/>
    <property type="project" value="InterPro"/>
</dbReference>
<evidence type="ECO:0000256" key="4">
    <source>
        <dbReference type="ARBA" id="ARBA00023163"/>
    </source>
</evidence>
<evidence type="ECO:0000256" key="2">
    <source>
        <dbReference type="ARBA" id="ARBA00023015"/>
    </source>
</evidence>
<dbReference type="EMBL" id="QNUL01000002">
    <property type="protein sequence ID" value="REA63612.1"/>
    <property type="molecule type" value="Genomic_DNA"/>
</dbReference>
<dbReference type="Gene3D" id="1.10.10.10">
    <property type="entry name" value="Winged helix-like DNA-binding domain superfamily/Winged helix DNA-binding domain"/>
    <property type="match status" value="1"/>
</dbReference>
<evidence type="ECO:0000259" key="5">
    <source>
        <dbReference type="Pfam" id="PF04542"/>
    </source>
</evidence>
<name>A0A3D8YG04_9BACT</name>
<dbReference type="NCBIfam" id="TIGR02937">
    <property type="entry name" value="sigma70-ECF"/>
    <property type="match status" value="1"/>
</dbReference>
<keyword evidence="3" id="KW-0731">Sigma factor</keyword>
<comment type="caution">
    <text evidence="7">The sequence shown here is derived from an EMBL/GenBank/DDBJ whole genome shotgun (WGS) entry which is preliminary data.</text>
</comment>
<accession>A0A3D8YG04</accession>
<reference evidence="7 8" key="1">
    <citation type="submission" date="2018-07" db="EMBL/GenBank/DDBJ databases">
        <title>Dyadobacter roseus sp. nov., isolated from rose rhizosphere soil.</title>
        <authorList>
            <person name="Chen L."/>
        </authorList>
    </citation>
    <scope>NUCLEOTIDE SEQUENCE [LARGE SCALE GENOMIC DNA]</scope>
    <source>
        <strain evidence="7 8">RS19</strain>
    </source>
</reference>